<reference evidence="2 3" key="1">
    <citation type="submission" date="2019-04" db="EMBL/GenBank/DDBJ databases">
        <title>Lampropedia sp YIM MLB12 draf genome.</title>
        <authorList>
            <person name="Wang Y.-X."/>
        </authorList>
    </citation>
    <scope>NUCLEOTIDE SEQUENCE [LARGE SCALE GENOMIC DNA]</scope>
    <source>
        <strain evidence="2 3">YIM MLB12</strain>
    </source>
</reference>
<comment type="caution">
    <text evidence="2">The sequence shown here is derived from an EMBL/GenBank/DDBJ whole genome shotgun (WGS) entry which is preliminary data.</text>
</comment>
<evidence type="ECO:0000259" key="1">
    <source>
        <dbReference type="Pfam" id="PF03372"/>
    </source>
</evidence>
<keyword evidence="3" id="KW-1185">Reference proteome</keyword>
<dbReference type="InterPro" id="IPR005135">
    <property type="entry name" value="Endo/exonuclease/phosphatase"/>
</dbReference>
<dbReference type="Pfam" id="PF03372">
    <property type="entry name" value="Exo_endo_phos"/>
    <property type="match status" value="1"/>
</dbReference>
<dbReference type="OrthoDB" id="9793162at2"/>
<dbReference type="AlphaFoldDB" id="A0A4V3YXK8"/>
<keyword evidence="2" id="KW-0540">Nuclease</keyword>
<protein>
    <submittedName>
        <fullName evidence="2">Endonuclease</fullName>
    </submittedName>
</protein>
<dbReference type="PANTHER" id="PTHR14859:SF1">
    <property type="entry name" value="PGAP2-INTERACTING PROTEIN"/>
    <property type="match status" value="1"/>
</dbReference>
<keyword evidence="2" id="KW-0255">Endonuclease</keyword>
<organism evidence="2 3">
    <name type="scientific">Lampropedia aestuarii</name>
    <dbReference type="NCBI Taxonomy" id="2562762"/>
    <lineage>
        <taxon>Bacteria</taxon>
        <taxon>Pseudomonadati</taxon>
        <taxon>Pseudomonadota</taxon>
        <taxon>Betaproteobacteria</taxon>
        <taxon>Burkholderiales</taxon>
        <taxon>Comamonadaceae</taxon>
        <taxon>Lampropedia</taxon>
    </lineage>
</organism>
<evidence type="ECO:0000313" key="3">
    <source>
        <dbReference type="Proteomes" id="UP000306236"/>
    </source>
</evidence>
<name>A0A4V3YXK8_9BURK</name>
<dbReference type="GO" id="GO:0016020">
    <property type="term" value="C:membrane"/>
    <property type="evidence" value="ECO:0007669"/>
    <property type="project" value="GOC"/>
</dbReference>
<dbReference type="EMBL" id="SSWX01000003">
    <property type="protein sequence ID" value="THJ35562.1"/>
    <property type="molecule type" value="Genomic_DNA"/>
</dbReference>
<dbReference type="PANTHER" id="PTHR14859">
    <property type="entry name" value="CALCOFLUOR WHITE HYPERSENSITIVE PROTEIN PRECURSOR"/>
    <property type="match status" value="1"/>
</dbReference>
<gene>
    <name evidence="2" type="ORF">E8K88_02915</name>
</gene>
<keyword evidence="2" id="KW-0378">Hydrolase</keyword>
<dbReference type="GO" id="GO:0006506">
    <property type="term" value="P:GPI anchor biosynthetic process"/>
    <property type="evidence" value="ECO:0007669"/>
    <property type="project" value="TreeGrafter"/>
</dbReference>
<accession>A0A4V3YXK8</accession>
<dbReference type="SUPFAM" id="SSF56219">
    <property type="entry name" value="DNase I-like"/>
    <property type="match status" value="1"/>
</dbReference>
<dbReference type="Gene3D" id="3.60.10.10">
    <property type="entry name" value="Endonuclease/exonuclease/phosphatase"/>
    <property type="match status" value="1"/>
</dbReference>
<dbReference type="GO" id="GO:0004519">
    <property type="term" value="F:endonuclease activity"/>
    <property type="evidence" value="ECO:0007669"/>
    <property type="project" value="UniProtKB-KW"/>
</dbReference>
<dbReference type="RefSeq" id="WP_136405161.1">
    <property type="nucleotide sequence ID" value="NZ_SSWX01000003.1"/>
</dbReference>
<sequence>MTASTSPQAPSDDSFEPEHLRIATYNIHKGVQGLGPLSRLEIGNLGLAIEQLDADLVCLQEVRNGNLREQERFADWPELPQAQFLAPEGYEAVYYTNAVTRYGEHGNALLSRWPVIESRQKDISDHRLEQRGILHAQINVAGHVVHTLVVHLGLIHISRLRQVALIREFVLDQIPPDQAVVIAGDFNDWGDQTGLLLRESGFSEYTERANTYPSLLPVVQLDRIFVRHLVPMSVFVPRGRIWRRMSDHLPLVGDFTFAPNYHRVRSA</sequence>
<proteinExistence type="predicted"/>
<feature type="domain" description="Endonuclease/exonuclease/phosphatase" evidence="1">
    <location>
        <begin position="23"/>
        <end position="248"/>
    </location>
</feature>
<evidence type="ECO:0000313" key="2">
    <source>
        <dbReference type="EMBL" id="THJ35562.1"/>
    </source>
</evidence>
<dbReference type="InterPro" id="IPR036691">
    <property type="entry name" value="Endo/exonu/phosph_ase_sf"/>
</dbReference>
<dbReference type="Proteomes" id="UP000306236">
    <property type="component" value="Unassembled WGS sequence"/>
</dbReference>
<dbReference type="InterPro" id="IPR051916">
    <property type="entry name" value="GPI-anchor_lipid_remodeler"/>
</dbReference>